<keyword evidence="2 4" id="KW-0560">Oxidoreductase</keyword>
<reference evidence="9 10" key="1">
    <citation type="submission" date="2016-07" db="EMBL/GenBank/DDBJ databases">
        <title>Caryophanon tenue genome sequencing.</title>
        <authorList>
            <person name="Verma A."/>
            <person name="Pal Y."/>
            <person name="Krishnamurthi S."/>
        </authorList>
    </citation>
    <scope>NUCLEOTIDE SEQUENCE [LARGE SCALE GENOMIC DNA]</scope>
    <source>
        <strain evidence="9 10">DSM 14152</strain>
    </source>
</reference>
<dbReference type="InterPro" id="IPR016162">
    <property type="entry name" value="Ald_DH_N"/>
</dbReference>
<evidence type="ECO:0000256" key="6">
    <source>
        <dbReference type="PROSITE-ProRule" id="PRU10007"/>
    </source>
</evidence>
<dbReference type="AlphaFoldDB" id="A0A1C0YDD1"/>
<dbReference type="Proteomes" id="UP000093199">
    <property type="component" value="Unassembled WGS sequence"/>
</dbReference>
<dbReference type="InterPro" id="IPR015590">
    <property type="entry name" value="Aldehyde_DH_dom"/>
</dbReference>
<dbReference type="RefSeq" id="WP_066545201.1">
    <property type="nucleotide sequence ID" value="NZ_MASJ01000016.1"/>
</dbReference>
<evidence type="ECO:0000256" key="3">
    <source>
        <dbReference type="ARBA" id="ARBA00023027"/>
    </source>
</evidence>
<protein>
    <recommendedName>
        <fullName evidence="4">Aldehyde dehydrogenase</fullName>
    </recommendedName>
</protein>
<evidence type="ECO:0000256" key="2">
    <source>
        <dbReference type="ARBA" id="ARBA00023002"/>
    </source>
</evidence>
<dbReference type="PIRSF" id="PIRSF036492">
    <property type="entry name" value="ALDH"/>
    <property type="match status" value="1"/>
</dbReference>
<dbReference type="Pfam" id="PF00171">
    <property type="entry name" value="Aldedh"/>
    <property type="match status" value="1"/>
</dbReference>
<dbReference type="GO" id="GO:0005737">
    <property type="term" value="C:cytoplasm"/>
    <property type="evidence" value="ECO:0007669"/>
    <property type="project" value="TreeGrafter"/>
</dbReference>
<proteinExistence type="inferred from homology"/>
<evidence type="ECO:0000313" key="9">
    <source>
        <dbReference type="EMBL" id="OCS85160.1"/>
    </source>
</evidence>
<feature type="active site" evidence="5">
    <location>
        <position position="245"/>
    </location>
</feature>
<feature type="domain" description="Aldehyde dehydrogenase" evidence="8">
    <location>
        <begin position="7"/>
        <end position="435"/>
    </location>
</feature>
<sequence>MVQVTTEKLQQIFDAQTAYQWDMRLTTAEERIALLTRLKEGMLTRLPQFIEASQRDYITPATIAEHQVYAVIEAIDHAVANLAEWMQPEFVEQPANGEAYILYEARGRVCVLGTWNSPMSVLIHPLVEALAAGNCVVLKPSEFNPSYNAVLQELIDDVFEEQQVALVQGEAEVSQQLLQLPFDHFFFTGSPRIGKIVMKEAAQHLAAVTLELGGKSPAIVDKGYDPVAAVQQLVFGKVLMSGQFCICPDYIYVHEDDIVPFVEAYKQVTQGMLYDNGVLRKEERTQIVNETHYRRLKGLYEDAIQKGAIVLSGGTFDDDHRLIEPTLLGHITDNMHIAEEEIFGPLTFVRAYSDVADVVKQIQERPKPLALYMFSKDEQFQQDVLKRTSSGGVTINGIALHNTHISLPFGGVNNSGLGNFHGIHGFKTFSHSRAVFKA</sequence>
<evidence type="ECO:0000256" key="1">
    <source>
        <dbReference type="ARBA" id="ARBA00009986"/>
    </source>
</evidence>
<dbReference type="PANTHER" id="PTHR43570:SF20">
    <property type="entry name" value="ALDEHYDE DEHYDROGENASE ALDX-RELATED"/>
    <property type="match status" value="1"/>
</dbReference>
<evidence type="ECO:0000259" key="8">
    <source>
        <dbReference type="Pfam" id="PF00171"/>
    </source>
</evidence>
<dbReference type="GO" id="GO:0004029">
    <property type="term" value="F:aldehyde dehydrogenase (NAD+) activity"/>
    <property type="evidence" value="ECO:0007669"/>
    <property type="project" value="TreeGrafter"/>
</dbReference>
<dbReference type="PROSITE" id="PS00070">
    <property type="entry name" value="ALDEHYDE_DEHYDR_CYS"/>
    <property type="match status" value="1"/>
</dbReference>
<evidence type="ECO:0000313" key="10">
    <source>
        <dbReference type="Proteomes" id="UP000093199"/>
    </source>
</evidence>
<dbReference type="Gene3D" id="3.40.605.10">
    <property type="entry name" value="Aldehyde Dehydrogenase, Chain A, domain 1"/>
    <property type="match status" value="1"/>
</dbReference>
<evidence type="ECO:0000256" key="7">
    <source>
        <dbReference type="RuleBase" id="RU003345"/>
    </source>
</evidence>
<dbReference type="EMBL" id="MASJ01000016">
    <property type="protein sequence ID" value="OCS85160.1"/>
    <property type="molecule type" value="Genomic_DNA"/>
</dbReference>
<dbReference type="STRING" id="33978.A6M13_14020"/>
<dbReference type="InterPro" id="IPR016161">
    <property type="entry name" value="Ald_DH/histidinol_DH"/>
</dbReference>
<dbReference type="InterPro" id="IPR029510">
    <property type="entry name" value="Ald_DH_CS_GLU"/>
</dbReference>
<dbReference type="Gene3D" id="3.40.309.10">
    <property type="entry name" value="Aldehyde Dehydrogenase, Chain A, domain 2"/>
    <property type="match status" value="1"/>
</dbReference>
<evidence type="ECO:0000256" key="5">
    <source>
        <dbReference type="PIRSR" id="PIRSR036492-1"/>
    </source>
</evidence>
<dbReference type="OrthoDB" id="9762913at2"/>
<dbReference type="PANTHER" id="PTHR43570">
    <property type="entry name" value="ALDEHYDE DEHYDROGENASE"/>
    <property type="match status" value="1"/>
</dbReference>
<feature type="active site" evidence="5 6">
    <location>
        <position position="211"/>
    </location>
</feature>
<keyword evidence="10" id="KW-1185">Reference proteome</keyword>
<keyword evidence="3" id="KW-0520">NAD</keyword>
<dbReference type="GO" id="GO:0006081">
    <property type="term" value="P:aldehyde metabolic process"/>
    <property type="evidence" value="ECO:0007669"/>
    <property type="project" value="InterPro"/>
</dbReference>
<dbReference type="SUPFAM" id="SSF53720">
    <property type="entry name" value="ALDH-like"/>
    <property type="match status" value="1"/>
</dbReference>
<dbReference type="PROSITE" id="PS00687">
    <property type="entry name" value="ALDEHYDE_DEHYDR_GLU"/>
    <property type="match status" value="1"/>
</dbReference>
<organism evidence="9 10">
    <name type="scientific">Caryophanon tenue</name>
    <dbReference type="NCBI Taxonomy" id="33978"/>
    <lineage>
        <taxon>Bacteria</taxon>
        <taxon>Bacillati</taxon>
        <taxon>Bacillota</taxon>
        <taxon>Bacilli</taxon>
        <taxon>Bacillales</taxon>
        <taxon>Caryophanaceae</taxon>
        <taxon>Caryophanon</taxon>
    </lineage>
</organism>
<comment type="similarity">
    <text evidence="1 4 7">Belongs to the aldehyde dehydrogenase family.</text>
</comment>
<evidence type="ECO:0000256" key="4">
    <source>
        <dbReference type="PIRNR" id="PIRNR036492"/>
    </source>
</evidence>
<dbReference type="InterPro" id="IPR016163">
    <property type="entry name" value="Ald_DH_C"/>
</dbReference>
<dbReference type="InterPro" id="IPR012394">
    <property type="entry name" value="Aldehyde_DH_NAD(P)"/>
</dbReference>
<comment type="caution">
    <text evidence="9">The sequence shown here is derived from an EMBL/GenBank/DDBJ whole genome shotgun (WGS) entry which is preliminary data.</text>
</comment>
<gene>
    <name evidence="9" type="ORF">A6M13_14020</name>
</gene>
<name>A0A1C0YDD1_9BACL</name>
<dbReference type="InterPro" id="IPR016160">
    <property type="entry name" value="Ald_DH_CS_CYS"/>
</dbReference>
<accession>A0A1C0YDD1</accession>